<reference evidence="6 7" key="1">
    <citation type="journal article" date="2023" name="Commun. Biol.">
        <title>Genome analysis of Parmales, the sister group of diatoms, reveals the evolutionary specialization of diatoms from phago-mixotrophs to photoautotrophs.</title>
        <authorList>
            <person name="Ban H."/>
            <person name="Sato S."/>
            <person name="Yoshikawa S."/>
            <person name="Yamada K."/>
            <person name="Nakamura Y."/>
            <person name="Ichinomiya M."/>
            <person name="Sato N."/>
            <person name="Blanc-Mathieu R."/>
            <person name="Endo H."/>
            <person name="Kuwata A."/>
            <person name="Ogata H."/>
        </authorList>
    </citation>
    <scope>NUCLEOTIDE SEQUENCE [LARGE SCALE GENOMIC DNA]</scope>
</reference>
<evidence type="ECO:0000256" key="5">
    <source>
        <dbReference type="ARBA" id="ARBA00023277"/>
    </source>
</evidence>
<keyword evidence="7" id="KW-1185">Reference proteome</keyword>
<evidence type="ECO:0000313" key="6">
    <source>
        <dbReference type="EMBL" id="GMI24931.1"/>
    </source>
</evidence>
<dbReference type="EMBL" id="BRYB01002753">
    <property type="protein sequence ID" value="GMI24931.1"/>
    <property type="molecule type" value="Genomic_DNA"/>
</dbReference>
<dbReference type="CDD" id="cd00452">
    <property type="entry name" value="KDPG_aldolase"/>
    <property type="match status" value="1"/>
</dbReference>
<evidence type="ECO:0000256" key="4">
    <source>
        <dbReference type="ARBA" id="ARBA00023239"/>
    </source>
</evidence>
<comment type="pathway">
    <text evidence="1">Carbohydrate acid metabolism.</text>
</comment>
<dbReference type="PANTHER" id="PTHR30246">
    <property type="entry name" value="2-KETO-3-DEOXY-6-PHOSPHOGLUCONATE ALDOLASE"/>
    <property type="match status" value="1"/>
</dbReference>
<comment type="similarity">
    <text evidence="2">Belongs to the KHG/KDPG aldolase family.</text>
</comment>
<keyword evidence="4" id="KW-0456">Lyase</keyword>
<accession>A0ABQ6MF68</accession>
<organism evidence="6 7">
    <name type="scientific">Tetraparma gracilis</name>
    <dbReference type="NCBI Taxonomy" id="2962635"/>
    <lineage>
        <taxon>Eukaryota</taxon>
        <taxon>Sar</taxon>
        <taxon>Stramenopiles</taxon>
        <taxon>Ochrophyta</taxon>
        <taxon>Bolidophyceae</taxon>
        <taxon>Parmales</taxon>
        <taxon>Triparmaceae</taxon>
        <taxon>Tetraparma</taxon>
    </lineage>
</organism>
<sequence length="256" mass="26848">MLSLAARAARRVPLAQSQKGFSSSAPAASAALDRAQSVTTRESVLDRFARDRACAVLRAPTAAAADKAMTAAIDGGFRIAEFTLTTPGALDLVSDYRARHGEEVMIGCGTIMCVEDAEAAMDAGSEFIITPVLIPEVIQWCSMRNICCVPGTQTPTEAWTAYNLGAPLQKIFPGVAGGHLWLKGVSAALPMLRLNPTSGVDLDNVADFLQNGAASVGLVAPLFEPAAMGAGDWGQIEANAHKVIMNVKAVGPFKRH</sequence>
<protein>
    <submittedName>
        <fullName evidence="6">Uncharacterized protein</fullName>
    </submittedName>
</protein>
<name>A0ABQ6MF68_9STRA</name>
<evidence type="ECO:0000313" key="7">
    <source>
        <dbReference type="Proteomes" id="UP001165060"/>
    </source>
</evidence>
<dbReference type="Pfam" id="PF01081">
    <property type="entry name" value="Aldolase"/>
    <property type="match status" value="1"/>
</dbReference>
<evidence type="ECO:0000256" key="1">
    <source>
        <dbReference type="ARBA" id="ARBA00004761"/>
    </source>
</evidence>
<comment type="caution">
    <text evidence="6">The sequence shown here is derived from an EMBL/GenBank/DDBJ whole genome shotgun (WGS) entry which is preliminary data.</text>
</comment>
<evidence type="ECO:0000256" key="2">
    <source>
        <dbReference type="ARBA" id="ARBA00006906"/>
    </source>
</evidence>
<dbReference type="InterPro" id="IPR000887">
    <property type="entry name" value="Aldlse_KDPG_KHG"/>
</dbReference>
<dbReference type="InterPro" id="IPR013785">
    <property type="entry name" value="Aldolase_TIM"/>
</dbReference>
<proteinExistence type="inferred from homology"/>
<comment type="subunit">
    <text evidence="3">Homotrimer.</text>
</comment>
<evidence type="ECO:0000256" key="3">
    <source>
        <dbReference type="ARBA" id="ARBA00011233"/>
    </source>
</evidence>
<dbReference type="SUPFAM" id="SSF51569">
    <property type="entry name" value="Aldolase"/>
    <property type="match status" value="1"/>
</dbReference>
<dbReference type="Proteomes" id="UP001165060">
    <property type="component" value="Unassembled WGS sequence"/>
</dbReference>
<dbReference type="Gene3D" id="3.20.20.70">
    <property type="entry name" value="Aldolase class I"/>
    <property type="match status" value="1"/>
</dbReference>
<keyword evidence="5" id="KW-0119">Carbohydrate metabolism</keyword>
<dbReference type="PANTHER" id="PTHR30246:SF1">
    <property type="entry name" value="2-DEHYDRO-3-DEOXY-6-PHOSPHOGALACTONATE ALDOLASE-RELATED"/>
    <property type="match status" value="1"/>
</dbReference>
<gene>
    <name evidence="6" type="ORF">TeGR_g6910</name>
</gene>